<dbReference type="InterPro" id="IPR000073">
    <property type="entry name" value="AB_hydrolase_1"/>
</dbReference>
<dbReference type="Pfam" id="PF00561">
    <property type="entry name" value="Abhydrolase_1"/>
    <property type="match status" value="1"/>
</dbReference>
<dbReference type="KEGG" id="kne:92181786"/>
<keyword evidence="1" id="KW-1133">Transmembrane helix</keyword>
<feature type="domain" description="AB hydrolase-1" evidence="2">
    <location>
        <begin position="108"/>
        <end position="245"/>
    </location>
</feature>
<accession>A0AAW0YJU9</accession>
<dbReference type="GeneID" id="92181786"/>
<dbReference type="PANTHER" id="PTHR12277">
    <property type="entry name" value="ALPHA/BETA HYDROLASE DOMAIN-CONTAINING PROTEIN"/>
    <property type="match status" value="1"/>
</dbReference>
<dbReference type="GO" id="GO:0047372">
    <property type="term" value="F:monoacylglycerol lipase activity"/>
    <property type="evidence" value="ECO:0007669"/>
    <property type="project" value="TreeGrafter"/>
</dbReference>
<protein>
    <recommendedName>
        <fullName evidence="2">AB hydrolase-1 domain-containing protein</fullName>
    </recommendedName>
</protein>
<gene>
    <name evidence="3" type="ORF">IAR55_004528</name>
</gene>
<dbReference type="PANTHER" id="PTHR12277:SF194">
    <property type="entry name" value="FI04476P"/>
    <property type="match status" value="1"/>
</dbReference>
<dbReference type="InterPro" id="IPR029058">
    <property type="entry name" value="AB_hydrolase_fold"/>
</dbReference>
<dbReference type="GO" id="GO:0005789">
    <property type="term" value="C:endoplasmic reticulum membrane"/>
    <property type="evidence" value="ECO:0007669"/>
    <property type="project" value="TreeGrafter"/>
</dbReference>
<dbReference type="GO" id="GO:0004622">
    <property type="term" value="F:phosphatidylcholine lysophospholipase activity"/>
    <property type="evidence" value="ECO:0007669"/>
    <property type="project" value="TreeGrafter"/>
</dbReference>
<keyword evidence="1" id="KW-0812">Transmembrane</keyword>
<organism evidence="3 4">
    <name type="scientific">Kwoniella newhampshirensis</name>
    <dbReference type="NCBI Taxonomy" id="1651941"/>
    <lineage>
        <taxon>Eukaryota</taxon>
        <taxon>Fungi</taxon>
        <taxon>Dikarya</taxon>
        <taxon>Basidiomycota</taxon>
        <taxon>Agaricomycotina</taxon>
        <taxon>Tremellomycetes</taxon>
        <taxon>Tremellales</taxon>
        <taxon>Cryptococcaceae</taxon>
        <taxon>Kwoniella</taxon>
    </lineage>
</organism>
<sequence>MLEKACYLVAVSVGLYAVVLGLVTLPSVQRELVFLHHIQLPLFPDYSNPQQYGLAPFKTRNLRLNTSDGESTGAWHVLPRSVYTSLKPFPPEGALPETVFDQAISDRPTLIYFHGNAGNRATSHRVREYLGFSNHLDCNVLAVDYRGFADSSGTPSEHGLLLDARTAYGFVHSKLASSLTKTQKESDDQIILVGHSLGTGVVAALSGMLASEGRSPRALVLIAPFTSITELLSSYKLFEFIPLLAPLNYFPSAKRLVHSFLYHPFDSQKALKNTTSPTLLVHAVNDGTIPPSHSLSLFASLNTPHYRSSVHTTTYEGWGTVRSFDRGEGKGGEVIWWEGQKGGHNNLGWAEGTLDLIARIARL</sequence>
<dbReference type="Gene3D" id="3.40.50.1820">
    <property type="entry name" value="alpha/beta hydrolase"/>
    <property type="match status" value="1"/>
</dbReference>
<dbReference type="AlphaFoldDB" id="A0AAW0YJU9"/>
<dbReference type="GO" id="GO:0006660">
    <property type="term" value="P:phosphatidylserine catabolic process"/>
    <property type="evidence" value="ECO:0007669"/>
    <property type="project" value="TreeGrafter"/>
</dbReference>
<evidence type="ECO:0000313" key="4">
    <source>
        <dbReference type="Proteomes" id="UP001388673"/>
    </source>
</evidence>
<comment type="caution">
    <text evidence="3">The sequence shown here is derived from an EMBL/GenBank/DDBJ whole genome shotgun (WGS) entry which is preliminary data.</text>
</comment>
<proteinExistence type="predicted"/>
<evidence type="ECO:0000256" key="1">
    <source>
        <dbReference type="SAM" id="Phobius"/>
    </source>
</evidence>
<evidence type="ECO:0000313" key="3">
    <source>
        <dbReference type="EMBL" id="KAK8850609.1"/>
    </source>
</evidence>
<dbReference type="Proteomes" id="UP001388673">
    <property type="component" value="Unassembled WGS sequence"/>
</dbReference>
<dbReference type="SUPFAM" id="SSF53474">
    <property type="entry name" value="alpha/beta-Hydrolases"/>
    <property type="match status" value="1"/>
</dbReference>
<name>A0AAW0YJU9_9TREE</name>
<keyword evidence="4" id="KW-1185">Reference proteome</keyword>
<reference evidence="3 4" key="1">
    <citation type="journal article" date="2024" name="bioRxiv">
        <title>Comparative genomics of Cryptococcus and Kwoniella reveals pathogenesis evolution and contrasting karyotype dynamics via intercentromeric recombination or chromosome fusion.</title>
        <authorList>
            <person name="Coelho M.A."/>
            <person name="David-Palma M."/>
            <person name="Shea T."/>
            <person name="Bowers K."/>
            <person name="McGinley-Smith S."/>
            <person name="Mohammad A.W."/>
            <person name="Gnirke A."/>
            <person name="Yurkov A.M."/>
            <person name="Nowrousian M."/>
            <person name="Sun S."/>
            <person name="Cuomo C.A."/>
            <person name="Heitman J."/>
        </authorList>
    </citation>
    <scope>NUCLEOTIDE SEQUENCE [LARGE SCALE GENOMIC DNA]</scope>
    <source>
        <strain evidence="3 4">CBS 13917</strain>
    </source>
</reference>
<keyword evidence="1" id="KW-0472">Membrane</keyword>
<dbReference type="RefSeq" id="XP_066802040.1">
    <property type="nucleotide sequence ID" value="XM_066947626.1"/>
</dbReference>
<dbReference type="EMBL" id="JBCAWK010000008">
    <property type="protein sequence ID" value="KAK8850609.1"/>
    <property type="molecule type" value="Genomic_DNA"/>
</dbReference>
<evidence type="ECO:0000259" key="2">
    <source>
        <dbReference type="Pfam" id="PF00561"/>
    </source>
</evidence>
<feature type="transmembrane region" description="Helical" evidence="1">
    <location>
        <begin position="7"/>
        <end position="28"/>
    </location>
</feature>
<dbReference type="GO" id="GO:0052651">
    <property type="term" value="P:monoacylglycerol catabolic process"/>
    <property type="evidence" value="ECO:0007669"/>
    <property type="project" value="TreeGrafter"/>
</dbReference>